<dbReference type="GO" id="GO:0005783">
    <property type="term" value="C:endoplasmic reticulum"/>
    <property type="evidence" value="ECO:0007669"/>
    <property type="project" value="TreeGrafter"/>
</dbReference>
<keyword evidence="4" id="KW-1185">Reference proteome</keyword>
<dbReference type="VEuPathDB" id="GiardiaDB:SS50377_23126"/>
<dbReference type="EMBL" id="AUWU02000003">
    <property type="protein sequence ID" value="KAH0575493.1"/>
    <property type="molecule type" value="Genomic_DNA"/>
</dbReference>
<dbReference type="InterPro" id="IPR036691">
    <property type="entry name" value="Endo/exonu/phosph_ase_sf"/>
</dbReference>
<dbReference type="GO" id="GO:0006506">
    <property type="term" value="P:GPI anchor biosynthetic process"/>
    <property type="evidence" value="ECO:0007669"/>
    <property type="project" value="TreeGrafter"/>
</dbReference>
<accession>V6LBW4</accession>
<dbReference type="Proteomes" id="UP000018208">
    <property type="component" value="Unassembled WGS sequence"/>
</dbReference>
<evidence type="ECO:0000259" key="1">
    <source>
        <dbReference type="Pfam" id="PF03372"/>
    </source>
</evidence>
<keyword evidence="3" id="KW-0378">Hydrolase</keyword>
<dbReference type="AlphaFoldDB" id="V6LBW4"/>
<evidence type="ECO:0000313" key="3">
    <source>
        <dbReference type="EMBL" id="KAH0575493.1"/>
    </source>
</evidence>
<dbReference type="GO" id="GO:0016020">
    <property type="term" value="C:membrane"/>
    <property type="evidence" value="ECO:0007669"/>
    <property type="project" value="GOC"/>
</dbReference>
<dbReference type="OrthoDB" id="200415at2759"/>
<evidence type="ECO:0000313" key="4">
    <source>
        <dbReference type="Proteomes" id="UP000018208"/>
    </source>
</evidence>
<dbReference type="InterPro" id="IPR005135">
    <property type="entry name" value="Endo/exonuclease/phosphatase"/>
</dbReference>
<keyword evidence="3" id="KW-0540">Nuclease</keyword>
<organism evidence="2">
    <name type="scientific">Spironucleus salmonicida</name>
    <dbReference type="NCBI Taxonomy" id="348837"/>
    <lineage>
        <taxon>Eukaryota</taxon>
        <taxon>Metamonada</taxon>
        <taxon>Diplomonadida</taxon>
        <taxon>Hexamitidae</taxon>
        <taxon>Hexamitinae</taxon>
        <taxon>Spironucleus</taxon>
    </lineage>
</organism>
<keyword evidence="3" id="KW-0255">Endonuclease</keyword>
<dbReference type="GO" id="GO:0004519">
    <property type="term" value="F:endonuclease activity"/>
    <property type="evidence" value="ECO:0007669"/>
    <property type="project" value="UniProtKB-KW"/>
</dbReference>
<dbReference type="Gene3D" id="3.60.10.10">
    <property type="entry name" value="Endonuclease/exonuclease/phosphatase"/>
    <property type="match status" value="2"/>
</dbReference>
<dbReference type="EMBL" id="KI546168">
    <property type="protein sequence ID" value="EST41698.1"/>
    <property type="molecule type" value="Genomic_DNA"/>
</dbReference>
<proteinExistence type="predicted"/>
<dbReference type="InterPro" id="IPR051916">
    <property type="entry name" value="GPI-anchor_lipid_remodeler"/>
</dbReference>
<gene>
    <name evidence="2" type="ORF">SS50377_18785</name>
    <name evidence="3" type="ORF">SS50377_23126</name>
</gene>
<dbReference type="SUPFAM" id="SSF56219">
    <property type="entry name" value="DNase I-like"/>
    <property type="match status" value="1"/>
</dbReference>
<dbReference type="PANTHER" id="PTHR14859:SF0">
    <property type="entry name" value="ENDONUCLEASE_EXONUCLEASE_PHOSPHATASE FAMILY PROTEIN, EXPRESSED"/>
    <property type="match status" value="1"/>
</dbReference>
<reference evidence="2 3" key="1">
    <citation type="journal article" date="2014" name="PLoS Genet.">
        <title>The Genome of Spironucleus salmonicida Highlights a Fish Pathogen Adapted to Fluctuating Environments.</title>
        <authorList>
            <person name="Xu F."/>
            <person name="Jerlstrom-Hultqvist J."/>
            <person name="Einarsson E."/>
            <person name="Astvaldsson A."/>
            <person name="Svard S.G."/>
            <person name="Andersson J.O."/>
        </authorList>
    </citation>
    <scope>NUCLEOTIDE SEQUENCE</scope>
    <source>
        <strain evidence="3">ATCC 50377</strain>
    </source>
</reference>
<reference evidence="3" key="2">
    <citation type="submission" date="2020-12" db="EMBL/GenBank/DDBJ databases">
        <title>New Spironucleus salmonicida genome in near-complete chromosomes.</title>
        <authorList>
            <person name="Xu F."/>
            <person name="Kurt Z."/>
            <person name="Jimenez-Gonzalez A."/>
            <person name="Astvaldsson A."/>
            <person name="Andersson J.O."/>
            <person name="Svard S.G."/>
        </authorList>
    </citation>
    <scope>NUCLEOTIDE SEQUENCE</scope>
    <source>
        <strain evidence="3">ATCC 50377</strain>
    </source>
</reference>
<sequence length="344" mass="39870">MRVATLNVHFWSKANKLNYEPLINELKNQLSNMDVVCLQEVTFGQKINQPLVPYDKSPKKRVIFNKNCYKIIIDESSPGRLENSIREQLGFPLSFTFKVENQNDTYTINPSTNLEECWHNQFQTLDSTVLRLLQNTFSLPFCIFAGTQNPNFGNAILSRHQFSSLRIIQLFGKQNQPWSQRSAISAILDTPVPIQIITTHLDHLKEEERIVQCQQLMDILTVSNVMPQLLMGDFNSLTQQDYTSDQLLHINNKRKKNNIELAKFDLINLLQQKSWLDCAWNGPKPVFEGTAATTSRFDTRIDYIFTNRVFVNCIASYRIFTMQETDHNGVFAVFYPVYRSLNDQ</sequence>
<dbReference type="PANTHER" id="PTHR14859">
    <property type="entry name" value="CALCOFLUOR WHITE HYPERSENSITIVE PROTEIN PRECURSOR"/>
    <property type="match status" value="1"/>
</dbReference>
<name>V6LBW4_9EUKA</name>
<feature type="domain" description="Endonuclease/exonuclease/phosphatase" evidence="1">
    <location>
        <begin position="5"/>
        <end position="308"/>
    </location>
</feature>
<evidence type="ECO:0000313" key="2">
    <source>
        <dbReference type="EMBL" id="EST41698.1"/>
    </source>
</evidence>
<dbReference type="Pfam" id="PF03372">
    <property type="entry name" value="Exo_endo_phos"/>
    <property type="match status" value="1"/>
</dbReference>
<protein>
    <submittedName>
        <fullName evidence="3">Endonuclease/Exonuclease/phosphatase family</fullName>
    </submittedName>
</protein>